<organism evidence="1 2">
    <name type="scientific">Crenichthys baileyi</name>
    <name type="common">White River springfish</name>
    <dbReference type="NCBI Taxonomy" id="28760"/>
    <lineage>
        <taxon>Eukaryota</taxon>
        <taxon>Metazoa</taxon>
        <taxon>Chordata</taxon>
        <taxon>Craniata</taxon>
        <taxon>Vertebrata</taxon>
        <taxon>Euteleostomi</taxon>
        <taxon>Actinopterygii</taxon>
        <taxon>Neopterygii</taxon>
        <taxon>Teleostei</taxon>
        <taxon>Neoteleostei</taxon>
        <taxon>Acanthomorphata</taxon>
        <taxon>Ovalentaria</taxon>
        <taxon>Atherinomorphae</taxon>
        <taxon>Cyprinodontiformes</taxon>
        <taxon>Goodeidae</taxon>
        <taxon>Crenichthys</taxon>
    </lineage>
</organism>
<sequence length="141" mass="16174">MKSCWQRISRCPPPGRITGWSGEVKALRHLTARPRGASVSREPYNLYGSLKELVLHIPPRPPWCSTTTSFKRAAHLPRFTAHDALRLQMKPRDGEEEGEWSLDTTQRRTRPPAAINHISKLGVTNIFLQERFQRAFFIKTA</sequence>
<proteinExistence type="predicted"/>
<dbReference type="Proteomes" id="UP001311232">
    <property type="component" value="Unassembled WGS sequence"/>
</dbReference>
<dbReference type="AlphaFoldDB" id="A0AAV9QPS5"/>
<evidence type="ECO:0000313" key="1">
    <source>
        <dbReference type="EMBL" id="KAK5598357.1"/>
    </source>
</evidence>
<comment type="caution">
    <text evidence="1">The sequence shown here is derived from an EMBL/GenBank/DDBJ whole genome shotgun (WGS) entry which is preliminary data.</text>
</comment>
<keyword evidence="2" id="KW-1185">Reference proteome</keyword>
<name>A0AAV9QPS5_9TELE</name>
<reference evidence="1 2" key="1">
    <citation type="submission" date="2021-06" db="EMBL/GenBank/DDBJ databases">
        <authorList>
            <person name="Palmer J.M."/>
        </authorList>
    </citation>
    <scope>NUCLEOTIDE SEQUENCE [LARGE SCALE GENOMIC DNA]</scope>
    <source>
        <strain evidence="1 2">MEX-2019</strain>
        <tissue evidence="1">Muscle</tissue>
    </source>
</reference>
<gene>
    <name evidence="1" type="ORF">CRENBAI_013795</name>
</gene>
<dbReference type="EMBL" id="JAHHUM010003152">
    <property type="protein sequence ID" value="KAK5598357.1"/>
    <property type="molecule type" value="Genomic_DNA"/>
</dbReference>
<protein>
    <submittedName>
        <fullName evidence="1">Uncharacterized protein</fullName>
    </submittedName>
</protein>
<accession>A0AAV9QPS5</accession>
<evidence type="ECO:0000313" key="2">
    <source>
        <dbReference type="Proteomes" id="UP001311232"/>
    </source>
</evidence>